<dbReference type="AlphaFoldDB" id="A0AAE9ZFK4"/>
<keyword evidence="2" id="KW-1185">Reference proteome</keyword>
<dbReference type="EMBL" id="CP118166">
    <property type="protein sequence ID" value="WDI32047.1"/>
    <property type="molecule type" value="Genomic_DNA"/>
</dbReference>
<dbReference type="Proteomes" id="UP001214043">
    <property type="component" value="Chromosome"/>
</dbReference>
<protein>
    <submittedName>
        <fullName evidence="1">Uncharacterized protein</fullName>
    </submittedName>
</protein>
<dbReference type="RefSeq" id="WP_274493932.1">
    <property type="nucleotide sequence ID" value="NZ_CP118166.1"/>
</dbReference>
<proteinExistence type="predicted"/>
<name>A0AAE9ZFK4_9PROT</name>
<sequence length="201" mass="21890">MIAFVIVLLTGGCAVGPVLSQNQENQKVVAERDLLNDAAREVERAPWPKPQSVSFVARLSGAADENRISRSDAVDAYVNRLQPAGLRFHQLAQDARANLSAASRLSRIAYNTVDASRVTMNDVATVEDAIQALRENSKIYSSAARELEKLGEPVDETQVDEIRTAYSAAIRSLGNAADALAERIEKDRTETIAARRERQGG</sequence>
<gene>
    <name evidence="1" type="ORF">PUV54_02435</name>
</gene>
<evidence type="ECO:0000313" key="1">
    <source>
        <dbReference type="EMBL" id="WDI32047.1"/>
    </source>
</evidence>
<accession>A0AAE9ZFK4</accession>
<reference evidence="1" key="1">
    <citation type="submission" date="2023-02" db="EMBL/GenBank/DDBJ databases">
        <title>Genome sequence of Hyphococcus flavus.</title>
        <authorList>
            <person name="Rong J.-C."/>
            <person name="Zhao Q."/>
            <person name="Yi M."/>
            <person name="Wu J.-Y."/>
        </authorList>
    </citation>
    <scope>NUCLEOTIDE SEQUENCE</scope>
    <source>
        <strain evidence="1">MCCC 1K03223</strain>
    </source>
</reference>
<evidence type="ECO:0000313" key="2">
    <source>
        <dbReference type="Proteomes" id="UP001214043"/>
    </source>
</evidence>
<dbReference type="KEGG" id="hfl:PUV54_02435"/>
<organism evidence="1 2">
    <name type="scientific">Hyphococcus flavus</name>
    <dbReference type="NCBI Taxonomy" id="1866326"/>
    <lineage>
        <taxon>Bacteria</taxon>
        <taxon>Pseudomonadati</taxon>
        <taxon>Pseudomonadota</taxon>
        <taxon>Alphaproteobacteria</taxon>
        <taxon>Parvularculales</taxon>
        <taxon>Parvularculaceae</taxon>
        <taxon>Hyphococcus</taxon>
    </lineage>
</organism>